<evidence type="ECO:0000313" key="1">
    <source>
        <dbReference type="EMBL" id="QKQ99138.1"/>
    </source>
</evidence>
<organism evidence="1 2">
    <name type="scientific">Metallosphaera tengchongensis</name>
    <dbReference type="NCBI Taxonomy" id="1532350"/>
    <lineage>
        <taxon>Archaea</taxon>
        <taxon>Thermoproteota</taxon>
        <taxon>Thermoprotei</taxon>
        <taxon>Sulfolobales</taxon>
        <taxon>Sulfolobaceae</taxon>
        <taxon>Metallosphaera</taxon>
    </lineage>
</organism>
<gene>
    <name evidence="1" type="ORF">GWK48_00870</name>
</gene>
<name>A0A6N0NTH3_9CREN</name>
<sequence>MVVVSFEDGRRYTLEPDGTVRVGGEAPSVVIASQNNLNEEKLKEYAKNGMKVFLCEGSEVECISLLLNKLFPQCKSCKFM</sequence>
<accession>A0A6N0NTH3</accession>
<keyword evidence="2" id="KW-1185">Reference proteome</keyword>
<evidence type="ECO:0000313" key="2">
    <source>
        <dbReference type="Proteomes" id="UP000509301"/>
    </source>
</evidence>
<dbReference type="GeneID" id="55640454"/>
<dbReference type="OrthoDB" id="34379at2157"/>
<dbReference type="EMBL" id="CP049074">
    <property type="protein sequence ID" value="QKQ99138.1"/>
    <property type="molecule type" value="Genomic_DNA"/>
</dbReference>
<protein>
    <submittedName>
        <fullName evidence="1">Uncharacterized protein</fullName>
    </submittedName>
</protein>
<proteinExistence type="predicted"/>
<reference evidence="1 2" key="1">
    <citation type="submission" date="2020-02" db="EMBL/GenBank/DDBJ databases">
        <title>Comparative genome analysis reveals the metabolism and evolution of the thermophilic archaeal genus Metallosphaera.</title>
        <authorList>
            <person name="Jiang C."/>
        </authorList>
    </citation>
    <scope>NUCLEOTIDE SEQUENCE [LARGE SCALE GENOMIC DNA]</scope>
    <source>
        <strain evidence="1 2">Ric-A</strain>
    </source>
</reference>
<dbReference type="AlphaFoldDB" id="A0A6N0NTH3"/>
<dbReference type="RefSeq" id="WP_174628741.1">
    <property type="nucleotide sequence ID" value="NZ_CP049074.1"/>
</dbReference>
<dbReference type="KEGG" id="mten:GWK48_00870"/>
<dbReference type="Proteomes" id="UP000509301">
    <property type="component" value="Chromosome"/>
</dbReference>